<reference evidence="1" key="1">
    <citation type="submission" date="2021-06" db="EMBL/GenBank/DDBJ databases">
        <authorList>
            <person name="Hodson N. C."/>
            <person name="Mongue J. A."/>
            <person name="Jaron S. K."/>
        </authorList>
    </citation>
    <scope>NUCLEOTIDE SEQUENCE</scope>
</reference>
<accession>A0A8J2JZK4</accession>
<organism evidence="1 2">
    <name type="scientific">Allacma fusca</name>
    <dbReference type="NCBI Taxonomy" id="39272"/>
    <lineage>
        <taxon>Eukaryota</taxon>
        <taxon>Metazoa</taxon>
        <taxon>Ecdysozoa</taxon>
        <taxon>Arthropoda</taxon>
        <taxon>Hexapoda</taxon>
        <taxon>Collembola</taxon>
        <taxon>Symphypleona</taxon>
        <taxon>Sminthuridae</taxon>
        <taxon>Allacma</taxon>
    </lineage>
</organism>
<keyword evidence="2" id="KW-1185">Reference proteome</keyword>
<dbReference type="EMBL" id="CAJVCH010186001">
    <property type="protein sequence ID" value="CAG7729885.1"/>
    <property type="molecule type" value="Genomic_DNA"/>
</dbReference>
<name>A0A8J2JZK4_9HEXA</name>
<comment type="caution">
    <text evidence="1">The sequence shown here is derived from an EMBL/GenBank/DDBJ whole genome shotgun (WGS) entry which is preliminary data.</text>
</comment>
<sequence>MHSMNVENNNLLSHNQQSHIETKANCDFESEIVISGMSGRFPK</sequence>
<evidence type="ECO:0000313" key="1">
    <source>
        <dbReference type="EMBL" id="CAG7729885.1"/>
    </source>
</evidence>
<protein>
    <submittedName>
        <fullName evidence="1">Uncharacterized protein</fullName>
    </submittedName>
</protein>
<evidence type="ECO:0000313" key="2">
    <source>
        <dbReference type="Proteomes" id="UP000708208"/>
    </source>
</evidence>
<feature type="non-terminal residue" evidence="1">
    <location>
        <position position="1"/>
    </location>
</feature>
<proteinExistence type="predicted"/>
<dbReference type="Proteomes" id="UP000708208">
    <property type="component" value="Unassembled WGS sequence"/>
</dbReference>
<gene>
    <name evidence="1" type="ORF">AFUS01_LOCUS18572</name>
</gene>
<dbReference type="AlphaFoldDB" id="A0A8J2JZK4"/>